<evidence type="ECO:0000256" key="6">
    <source>
        <dbReference type="ARBA" id="ARBA00022741"/>
    </source>
</evidence>
<evidence type="ECO:0000259" key="23">
    <source>
        <dbReference type="Pfam" id="PF08245"/>
    </source>
</evidence>
<dbReference type="GO" id="GO:0004326">
    <property type="term" value="F:tetrahydrofolylpolyglutamate synthase activity"/>
    <property type="evidence" value="ECO:0007669"/>
    <property type="project" value="InterPro"/>
</dbReference>
<dbReference type="InterPro" id="IPR000713">
    <property type="entry name" value="Mur_ligase_N"/>
</dbReference>
<comment type="similarity">
    <text evidence="2 19">Belongs to the MurCDEF family. MurE subfamily.</text>
</comment>
<dbReference type="Gene3D" id="3.90.190.20">
    <property type="entry name" value="Mur ligase, C-terminal domain"/>
    <property type="match status" value="1"/>
</dbReference>
<feature type="binding site" evidence="19">
    <location>
        <position position="190"/>
    </location>
    <ligand>
        <name>UDP-N-acetyl-alpha-D-muramoyl-L-alanyl-D-glutamate</name>
        <dbReference type="ChEBI" id="CHEBI:83900"/>
    </ligand>
</feature>
<evidence type="ECO:0000256" key="13">
    <source>
        <dbReference type="ARBA" id="ARBA00056782"/>
    </source>
</evidence>
<evidence type="ECO:0000256" key="10">
    <source>
        <dbReference type="ARBA" id="ARBA00023306"/>
    </source>
</evidence>
<keyword evidence="8 19" id="KW-0133">Cell shape</keyword>
<evidence type="ECO:0000259" key="21">
    <source>
        <dbReference type="Pfam" id="PF01225"/>
    </source>
</evidence>
<keyword evidence="19" id="KW-0460">Magnesium</keyword>
<comment type="function">
    <text evidence="13 19">Catalyzes the addition of meso-diaminopimelic acid to the nucleotide precursor UDP-N-acetylmuramoyl-L-alanyl-D-glutamate (UMAG) in the biosynthesis of bacterial cell-wall peptidoglycan.</text>
</comment>
<dbReference type="FunFam" id="3.90.190.20:FF:000006">
    <property type="entry name" value="UDP-N-acetylmuramoyl-L-alanyl-D-glutamate--2,6-diaminopimelate ligase"/>
    <property type="match status" value="1"/>
</dbReference>
<evidence type="ECO:0000256" key="2">
    <source>
        <dbReference type="ARBA" id="ARBA00005898"/>
    </source>
</evidence>
<dbReference type="PANTHER" id="PTHR23135">
    <property type="entry name" value="MUR LIGASE FAMILY MEMBER"/>
    <property type="match status" value="1"/>
</dbReference>
<keyword evidence="9 19" id="KW-0573">Peptidoglycan synthesis</keyword>
<feature type="domain" description="Mur ligase N-terminal catalytic" evidence="21">
    <location>
        <begin position="24"/>
        <end position="99"/>
    </location>
</feature>
<evidence type="ECO:0000256" key="14">
    <source>
        <dbReference type="ARBA" id="ARBA00066633"/>
    </source>
</evidence>
<evidence type="ECO:0000256" key="11">
    <source>
        <dbReference type="ARBA" id="ARBA00023316"/>
    </source>
</evidence>
<feature type="binding site" evidence="19">
    <location>
        <position position="30"/>
    </location>
    <ligand>
        <name>UDP-N-acetyl-alpha-D-muramoyl-L-alanyl-D-glutamate</name>
        <dbReference type="ChEBI" id="CHEBI:83900"/>
    </ligand>
</feature>
<dbReference type="GO" id="GO:0009252">
    <property type="term" value="P:peptidoglycan biosynthetic process"/>
    <property type="evidence" value="ECO:0007669"/>
    <property type="project" value="UniProtKB-UniRule"/>
</dbReference>
<evidence type="ECO:0000256" key="3">
    <source>
        <dbReference type="ARBA" id="ARBA00022490"/>
    </source>
</evidence>
<dbReference type="Gene3D" id="3.40.1190.10">
    <property type="entry name" value="Mur-like, catalytic domain"/>
    <property type="match status" value="1"/>
</dbReference>
<evidence type="ECO:0000256" key="15">
    <source>
        <dbReference type="ARBA" id="ARBA00072883"/>
    </source>
</evidence>
<dbReference type="NCBIfam" id="TIGR01085">
    <property type="entry name" value="murE"/>
    <property type="match status" value="1"/>
</dbReference>
<evidence type="ECO:0000313" key="24">
    <source>
        <dbReference type="EMBL" id="MBC8540257.1"/>
    </source>
</evidence>
<dbReference type="NCBIfam" id="NF001124">
    <property type="entry name" value="PRK00139.1-2"/>
    <property type="match status" value="1"/>
</dbReference>
<gene>
    <name evidence="19" type="primary">murE</name>
    <name evidence="24" type="ORF">H8698_04630</name>
</gene>
<dbReference type="NCBIfam" id="NF001126">
    <property type="entry name" value="PRK00139.1-4"/>
    <property type="match status" value="1"/>
</dbReference>
<keyword evidence="10 19" id="KW-0131">Cell cycle</keyword>
<dbReference type="SUPFAM" id="SSF53623">
    <property type="entry name" value="MurD-like peptide ligases, catalytic domain"/>
    <property type="match status" value="1"/>
</dbReference>
<comment type="caution">
    <text evidence="24">The sequence shown here is derived from an EMBL/GenBank/DDBJ whole genome shotgun (WGS) entry which is preliminary data.</text>
</comment>
<feature type="short sequence motif" description="Meso-diaminopimelate recognition motif" evidence="19">
    <location>
        <begin position="403"/>
        <end position="406"/>
    </location>
</feature>
<evidence type="ECO:0000256" key="12">
    <source>
        <dbReference type="ARBA" id="ARBA00050251"/>
    </source>
</evidence>
<feature type="binding site" evidence="19">
    <location>
        <position position="455"/>
    </location>
    <ligand>
        <name>meso-2,6-diaminopimelate</name>
        <dbReference type="ChEBI" id="CHEBI:57791"/>
    </ligand>
</feature>
<evidence type="ECO:0000259" key="22">
    <source>
        <dbReference type="Pfam" id="PF02875"/>
    </source>
</evidence>
<comment type="PTM">
    <text evidence="19">Carboxylation is probably crucial for Mg(2+) binding and, consequently, for the gamma-phosphate positioning of ATP.</text>
</comment>
<feature type="binding site" evidence="19">
    <location>
        <begin position="155"/>
        <end position="156"/>
    </location>
    <ligand>
        <name>UDP-N-acetyl-alpha-D-muramoyl-L-alanyl-D-glutamate</name>
        <dbReference type="ChEBI" id="CHEBI:83900"/>
    </ligand>
</feature>
<feature type="domain" description="Mur ligase C-terminal" evidence="22">
    <location>
        <begin position="330"/>
        <end position="457"/>
    </location>
</feature>
<dbReference type="InterPro" id="IPR036615">
    <property type="entry name" value="Mur_ligase_C_dom_sf"/>
</dbReference>
<keyword evidence="6 19" id="KW-0547">Nucleotide-binding</keyword>
<evidence type="ECO:0000256" key="7">
    <source>
        <dbReference type="ARBA" id="ARBA00022840"/>
    </source>
</evidence>
<dbReference type="Proteomes" id="UP000611762">
    <property type="component" value="Unassembled WGS sequence"/>
</dbReference>
<keyword evidence="5 19" id="KW-0132">Cell division</keyword>
<comment type="subcellular location">
    <subcellularLocation>
        <location evidence="19 20">Cytoplasm</location>
    </subcellularLocation>
</comment>
<dbReference type="GO" id="GO:0005524">
    <property type="term" value="F:ATP binding"/>
    <property type="evidence" value="ECO:0007669"/>
    <property type="project" value="UniProtKB-UniRule"/>
</dbReference>
<dbReference type="SUPFAM" id="SSF63418">
    <property type="entry name" value="MurE/MurF N-terminal domain"/>
    <property type="match status" value="1"/>
</dbReference>
<feature type="binding site" evidence="19">
    <location>
        <position position="379"/>
    </location>
    <ligand>
        <name>meso-2,6-diaminopimelate</name>
        <dbReference type="ChEBI" id="CHEBI:57791"/>
    </ligand>
</feature>
<feature type="modified residue" description="N6-carboxylysine" evidence="19">
    <location>
        <position position="222"/>
    </location>
</feature>
<keyword evidence="4 19" id="KW-0436">Ligase</keyword>
<evidence type="ECO:0000256" key="1">
    <source>
        <dbReference type="ARBA" id="ARBA00004752"/>
    </source>
</evidence>
<evidence type="ECO:0000256" key="19">
    <source>
        <dbReference type="HAMAP-Rule" id="MF_00208"/>
    </source>
</evidence>
<proteinExistence type="inferred from homology"/>
<evidence type="ECO:0000256" key="17">
    <source>
        <dbReference type="ARBA" id="ARBA00076158"/>
    </source>
</evidence>
<dbReference type="InterPro" id="IPR004101">
    <property type="entry name" value="Mur_ligase_C"/>
</dbReference>
<sequence length="489" mass="53279">MKLSSLLKDAAVSKIVGDTDRDMKGICYDSRKVKPGYVFVCIVGFETDGHKYIAGAISAGASAIVVQEGAKLPDIPETITLIVAKNTRQVLAQLGASFYKNPQKKLKIIGVTGTNGKTTVTTLIKSILEFEGKTTGLIGTNANMICGRTLPTERTTPESLELFELFHEMVEEGVEYVVMEVSSHSLDLFRVYGIEFSVGAFTNLTQDHLDFHVTMENYLNAKKKLFLQSKCGVVNADDKAGRSILADSVCPMTSYGIDSEADIKASDIRISARGVIFNICYEQKDYTVRLGIPGRFSVYNALTAIGAVVAAGIEIGRAVEALTFAKGVMGRCETVYTNTDFTVIIDYAHTPDGLENIIKTVKEFAEGRVITLFGCGGDRDRTKRPIMGKVAGELSDYCIVTSDNPRTENPAAIIEDIMAGVKETDCEHIVIENRREAIGYALSFAKHGDCVILAGKGHETYQIIGKTKNHFDEREVIAECLAAMKKAEV</sequence>
<accession>A0A926HU65</accession>
<dbReference type="Pfam" id="PF02875">
    <property type="entry name" value="Mur_ligase_C"/>
    <property type="match status" value="1"/>
</dbReference>
<feature type="binding site" evidence="19">
    <location>
        <begin position="113"/>
        <end position="119"/>
    </location>
    <ligand>
        <name>ATP</name>
        <dbReference type="ChEBI" id="CHEBI:30616"/>
    </ligand>
</feature>
<keyword evidence="7 19" id="KW-0067">ATP-binding</keyword>
<evidence type="ECO:0000256" key="20">
    <source>
        <dbReference type="RuleBase" id="RU004135"/>
    </source>
</evidence>
<keyword evidence="11 19" id="KW-0961">Cell wall biogenesis/degradation</keyword>
<evidence type="ECO:0000256" key="4">
    <source>
        <dbReference type="ARBA" id="ARBA00022598"/>
    </source>
</evidence>
<feature type="binding site" evidence="19">
    <location>
        <position position="459"/>
    </location>
    <ligand>
        <name>meso-2,6-diaminopimelate</name>
        <dbReference type="ChEBI" id="CHEBI:57791"/>
    </ligand>
</feature>
<evidence type="ECO:0000256" key="5">
    <source>
        <dbReference type="ARBA" id="ARBA00022618"/>
    </source>
</evidence>
<keyword evidence="25" id="KW-1185">Reference proteome</keyword>
<dbReference type="GO" id="GO:0008360">
    <property type="term" value="P:regulation of cell shape"/>
    <property type="evidence" value="ECO:0007669"/>
    <property type="project" value="UniProtKB-KW"/>
</dbReference>
<dbReference type="Pfam" id="PF08245">
    <property type="entry name" value="Mur_ligase_M"/>
    <property type="match status" value="1"/>
</dbReference>
<keyword evidence="3 19" id="KW-0963">Cytoplasm</keyword>
<feature type="binding site" evidence="19">
    <location>
        <begin position="403"/>
        <end position="406"/>
    </location>
    <ligand>
        <name>meso-2,6-diaminopimelate</name>
        <dbReference type="ChEBI" id="CHEBI:57791"/>
    </ligand>
</feature>
<dbReference type="EMBL" id="JACRSU010000001">
    <property type="protein sequence ID" value="MBC8540257.1"/>
    <property type="molecule type" value="Genomic_DNA"/>
</dbReference>
<comment type="caution">
    <text evidence="19">Lacks conserved residue(s) required for the propagation of feature annotation.</text>
</comment>
<evidence type="ECO:0000256" key="9">
    <source>
        <dbReference type="ARBA" id="ARBA00022984"/>
    </source>
</evidence>
<dbReference type="InterPro" id="IPR036565">
    <property type="entry name" value="Mur-like_cat_sf"/>
</dbReference>
<evidence type="ECO:0000256" key="16">
    <source>
        <dbReference type="ARBA" id="ARBA00075482"/>
    </source>
</evidence>
<comment type="cofactor">
    <cofactor evidence="19">
        <name>Mg(2+)</name>
        <dbReference type="ChEBI" id="CHEBI:18420"/>
    </cofactor>
</comment>
<dbReference type="GO" id="GO:0008765">
    <property type="term" value="F:UDP-N-acetylmuramoylalanyl-D-glutamate-2,6-diaminopimelate ligase activity"/>
    <property type="evidence" value="ECO:0007669"/>
    <property type="project" value="UniProtKB-UniRule"/>
</dbReference>
<dbReference type="GO" id="GO:0051301">
    <property type="term" value="P:cell division"/>
    <property type="evidence" value="ECO:0007669"/>
    <property type="project" value="UniProtKB-KW"/>
</dbReference>
<dbReference type="Gene3D" id="3.40.1390.10">
    <property type="entry name" value="MurE/MurF, N-terminal domain"/>
    <property type="match status" value="1"/>
</dbReference>
<feature type="binding site" evidence="19">
    <location>
        <position position="182"/>
    </location>
    <ligand>
        <name>UDP-N-acetyl-alpha-D-muramoyl-L-alanyl-D-glutamate</name>
        <dbReference type="ChEBI" id="CHEBI:83900"/>
    </ligand>
</feature>
<evidence type="ECO:0000256" key="18">
    <source>
        <dbReference type="ARBA" id="ARBA00081560"/>
    </source>
</evidence>
<dbReference type="InterPro" id="IPR018109">
    <property type="entry name" value="Folylpolyglutamate_synth_CS"/>
</dbReference>
<reference evidence="24" key="1">
    <citation type="submission" date="2020-08" db="EMBL/GenBank/DDBJ databases">
        <title>Genome public.</title>
        <authorList>
            <person name="Liu C."/>
            <person name="Sun Q."/>
        </authorList>
    </citation>
    <scope>NUCLEOTIDE SEQUENCE</scope>
    <source>
        <strain evidence="24">H8</strain>
    </source>
</reference>
<dbReference type="GO" id="GO:0005737">
    <property type="term" value="C:cytoplasm"/>
    <property type="evidence" value="ECO:0007669"/>
    <property type="project" value="UniProtKB-SubCell"/>
</dbReference>
<comment type="pathway">
    <text evidence="1 19 20">Cell wall biogenesis; peptidoglycan biosynthesis.</text>
</comment>
<dbReference type="InterPro" id="IPR005761">
    <property type="entry name" value="UDP-N-AcMur-Glu-dNH2Pim_ligase"/>
</dbReference>
<dbReference type="PANTHER" id="PTHR23135:SF4">
    <property type="entry name" value="UDP-N-ACETYLMURAMOYL-L-ALANYL-D-GLUTAMATE--2,6-DIAMINOPIMELATE LIGASE MURE HOMOLOG, CHLOROPLASTIC"/>
    <property type="match status" value="1"/>
</dbReference>
<protein>
    <recommendedName>
        <fullName evidence="15 19">UDP-N-acetylmuramoyl-L-alanyl-D-glutamate--2,6-diaminopimelate ligase</fullName>
        <ecNumber evidence="14 19">6.3.2.13</ecNumber>
    </recommendedName>
    <alternativeName>
        <fullName evidence="16 19">Meso-A2pm-adding enzyme</fullName>
    </alternativeName>
    <alternativeName>
        <fullName evidence="17 19">Meso-diaminopimelate-adding enzyme</fullName>
    </alternativeName>
    <alternativeName>
        <fullName evidence="18 19">UDP-MurNAc-L-Ala-D-Glu:meso-diaminopimelate ligase</fullName>
    </alternativeName>
    <alternativeName>
        <fullName evidence="19">UDP-MurNAc-tripeptide synthetase</fullName>
    </alternativeName>
    <alternativeName>
        <fullName evidence="19">UDP-N-acetylmuramyl-tripeptide synthetase</fullName>
    </alternativeName>
</protein>
<name>A0A926HU65_9FIRM</name>
<evidence type="ECO:0000313" key="25">
    <source>
        <dbReference type="Proteomes" id="UP000611762"/>
    </source>
</evidence>
<dbReference type="RefSeq" id="WP_249311354.1">
    <property type="nucleotide sequence ID" value="NZ_JACRSU010000001.1"/>
</dbReference>
<dbReference type="GO" id="GO:0000287">
    <property type="term" value="F:magnesium ion binding"/>
    <property type="evidence" value="ECO:0007669"/>
    <property type="project" value="UniProtKB-UniRule"/>
</dbReference>
<dbReference type="AlphaFoldDB" id="A0A926HU65"/>
<dbReference type="SUPFAM" id="SSF53244">
    <property type="entry name" value="MurD-like peptide ligases, peptide-binding domain"/>
    <property type="match status" value="1"/>
</dbReference>
<feature type="domain" description="Mur ligase central" evidence="23">
    <location>
        <begin position="111"/>
        <end position="308"/>
    </location>
</feature>
<evidence type="ECO:0000256" key="8">
    <source>
        <dbReference type="ARBA" id="ARBA00022960"/>
    </source>
</evidence>
<dbReference type="Pfam" id="PF01225">
    <property type="entry name" value="Mur_ligase"/>
    <property type="match status" value="1"/>
</dbReference>
<comment type="catalytic activity">
    <reaction evidence="12 19">
        <text>UDP-N-acetyl-alpha-D-muramoyl-L-alanyl-D-glutamate + meso-2,6-diaminopimelate + ATP = UDP-N-acetyl-alpha-D-muramoyl-L-alanyl-gamma-D-glutamyl-meso-2,6-diaminopimelate + ADP + phosphate + H(+)</text>
        <dbReference type="Rhea" id="RHEA:23676"/>
        <dbReference type="ChEBI" id="CHEBI:15378"/>
        <dbReference type="ChEBI" id="CHEBI:30616"/>
        <dbReference type="ChEBI" id="CHEBI:43474"/>
        <dbReference type="ChEBI" id="CHEBI:57791"/>
        <dbReference type="ChEBI" id="CHEBI:83900"/>
        <dbReference type="ChEBI" id="CHEBI:83905"/>
        <dbReference type="ChEBI" id="CHEBI:456216"/>
        <dbReference type="EC" id="6.3.2.13"/>
    </reaction>
</comment>
<dbReference type="GO" id="GO:0071555">
    <property type="term" value="P:cell wall organization"/>
    <property type="evidence" value="ECO:0007669"/>
    <property type="project" value="UniProtKB-KW"/>
</dbReference>
<dbReference type="PROSITE" id="PS01011">
    <property type="entry name" value="FOLYLPOLYGLU_SYNT_1"/>
    <property type="match status" value="1"/>
</dbReference>
<dbReference type="HAMAP" id="MF_00208">
    <property type="entry name" value="MurE"/>
    <property type="match status" value="1"/>
</dbReference>
<dbReference type="EC" id="6.3.2.13" evidence="14 19"/>
<dbReference type="InterPro" id="IPR035911">
    <property type="entry name" value="MurE/MurF_N"/>
</dbReference>
<dbReference type="InterPro" id="IPR013221">
    <property type="entry name" value="Mur_ligase_cen"/>
</dbReference>
<organism evidence="24 25">
    <name type="scientific">Congzhengia minquanensis</name>
    <dbReference type="NCBI Taxonomy" id="2763657"/>
    <lineage>
        <taxon>Bacteria</taxon>
        <taxon>Bacillati</taxon>
        <taxon>Bacillota</taxon>
        <taxon>Clostridia</taxon>
        <taxon>Eubacteriales</taxon>
        <taxon>Oscillospiraceae</taxon>
        <taxon>Congzhengia</taxon>
    </lineage>
</organism>